<gene>
    <name evidence="7" type="ORF">OBE_05219</name>
</gene>
<dbReference type="GO" id="GO:0005737">
    <property type="term" value="C:cytoplasm"/>
    <property type="evidence" value="ECO:0007669"/>
    <property type="project" value="TreeGrafter"/>
</dbReference>
<dbReference type="Gene3D" id="3.40.50.1440">
    <property type="entry name" value="Tubulin/FtsZ, GTPase domain"/>
    <property type="match status" value="1"/>
</dbReference>
<feature type="domain" description="Tubulin/FtsZ 2-layer sandwich" evidence="6">
    <location>
        <begin position="204"/>
        <end position="321"/>
    </location>
</feature>
<comment type="caution">
    <text evidence="7">The sequence shown here is derived from an EMBL/GenBank/DDBJ whole genome shotgun (WGS) entry which is preliminary data.</text>
</comment>
<dbReference type="AlphaFoldDB" id="K1U8M4"/>
<dbReference type="PANTHER" id="PTHR30314:SF3">
    <property type="entry name" value="MITOCHONDRIAL DIVISION PROTEIN FSZA"/>
    <property type="match status" value="1"/>
</dbReference>
<comment type="similarity">
    <text evidence="1">Belongs to the FtsZ family.</text>
</comment>
<dbReference type="SMART" id="SM00865">
    <property type="entry name" value="Tubulin_C"/>
    <property type="match status" value="1"/>
</dbReference>
<evidence type="ECO:0000256" key="3">
    <source>
        <dbReference type="ARBA" id="ARBA00023134"/>
    </source>
</evidence>
<dbReference type="InterPro" id="IPR024757">
    <property type="entry name" value="FtsZ_C"/>
</dbReference>
<protein>
    <submittedName>
        <fullName evidence="7">Cell division protein FtsZ</fullName>
    </submittedName>
</protein>
<dbReference type="InterPro" id="IPR020805">
    <property type="entry name" value="Cell_div_FtsZ_CS"/>
</dbReference>
<evidence type="ECO:0000256" key="4">
    <source>
        <dbReference type="SAM" id="MobiDB-lite"/>
    </source>
</evidence>
<dbReference type="PRINTS" id="PR00423">
    <property type="entry name" value="CELLDVISFTSZ"/>
</dbReference>
<dbReference type="InterPro" id="IPR045061">
    <property type="entry name" value="FtsZ/CetZ"/>
</dbReference>
<dbReference type="InterPro" id="IPR000158">
    <property type="entry name" value="Cell_div_FtsZ"/>
</dbReference>
<accession>K1U8M4</accession>
<proteinExistence type="inferred from homology"/>
<dbReference type="NCBIfam" id="TIGR00065">
    <property type="entry name" value="ftsZ"/>
    <property type="match status" value="1"/>
</dbReference>
<organism evidence="7">
    <name type="scientific">human gut metagenome</name>
    <dbReference type="NCBI Taxonomy" id="408170"/>
    <lineage>
        <taxon>unclassified sequences</taxon>
        <taxon>metagenomes</taxon>
        <taxon>organismal metagenomes</taxon>
    </lineage>
</organism>
<evidence type="ECO:0000256" key="1">
    <source>
        <dbReference type="ARBA" id="ARBA00009690"/>
    </source>
</evidence>
<dbReference type="CDD" id="cd02201">
    <property type="entry name" value="FtsZ_type1"/>
    <property type="match status" value="1"/>
</dbReference>
<dbReference type="InterPro" id="IPR036525">
    <property type="entry name" value="Tubulin/FtsZ_GTPase_sf"/>
</dbReference>
<evidence type="ECO:0000313" key="7">
    <source>
        <dbReference type="EMBL" id="EKC67901.1"/>
    </source>
</evidence>
<dbReference type="HAMAP" id="MF_00909">
    <property type="entry name" value="FtsZ"/>
    <property type="match status" value="1"/>
</dbReference>
<dbReference type="GO" id="GO:0051301">
    <property type="term" value="P:cell division"/>
    <property type="evidence" value="ECO:0007669"/>
    <property type="project" value="UniProtKB-KW"/>
</dbReference>
<evidence type="ECO:0000259" key="6">
    <source>
        <dbReference type="SMART" id="SM00865"/>
    </source>
</evidence>
<reference evidence="7" key="1">
    <citation type="journal article" date="2013" name="Environ. Microbiol.">
        <title>Microbiota from the distal guts of lean and obese adolescents exhibit partial functional redundancy besides clear differences in community structure.</title>
        <authorList>
            <person name="Ferrer M."/>
            <person name="Ruiz A."/>
            <person name="Lanza F."/>
            <person name="Haange S.B."/>
            <person name="Oberbach A."/>
            <person name="Till H."/>
            <person name="Bargiela R."/>
            <person name="Campoy C."/>
            <person name="Segura M.T."/>
            <person name="Richter M."/>
            <person name="von Bergen M."/>
            <person name="Seifert J."/>
            <person name="Suarez A."/>
        </authorList>
    </citation>
    <scope>NUCLEOTIDE SEQUENCE</scope>
</reference>
<dbReference type="PROSITE" id="PS01134">
    <property type="entry name" value="FTSZ_1"/>
    <property type="match status" value="1"/>
</dbReference>
<dbReference type="Pfam" id="PF00091">
    <property type="entry name" value="Tubulin"/>
    <property type="match status" value="1"/>
</dbReference>
<dbReference type="InterPro" id="IPR008280">
    <property type="entry name" value="Tub_FtsZ_C"/>
</dbReference>
<keyword evidence="7" id="KW-0132">Cell division</keyword>
<dbReference type="FunFam" id="3.40.50.1440:FF:000001">
    <property type="entry name" value="Cell division protein FtsZ"/>
    <property type="match status" value="1"/>
</dbReference>
<dbReference type="GO" id="GO:0005525">
    <property type="term" value="F:GTP binding"/>
    <property type="evidence" value="ECO:0007669"/>
    <property type="project" value="UniProtKB-KW"/>
</dbReference>
<dbReference type="GO" id="GO:0032153">
    <property type="term" value="C:cell division site"/>
    <property type="evidence" value="ECO:0007669"/>
    <property type="project" value="TreeGrafter"/>
</dbReference>
<dbReference type="InterPro" id="IPR037103">
    <property type="entry name" value="Tubulin/FtsZ-like_C"/>
</dbReference>
<dbReference type="Pfam" id="PF12327">
    <property type="entry name" value="FtsZ_C"/>
    <property type="match status" value="1"/>
</dbReference>
<dbReference type="InterPro" id="IPR003008">
    <property type="entry name" value="Tubulin_FtsZ_GTPase"/>
</dbReference>
<dbReference type="EMBL" id="AJWZ01003559">
    <property type="protein sequence ID" value="EKC67901.1"/>
    <property type="molecule type" value="Genomic_DNA"/>
</dbReference>
<dbReference type="SUPFAM" id="SSF55307">
    <property type="entry name" value="Tubulin C-terminal domain-like"/>
    <property type="match status" value="1"/>
</dbReference>
<evidence type="ECO:0000256" key="2">
    <source>
        <dbReference type="ARBA" id="ARBA00022741"/>
    </source>
</evidence>
<dbReference type="SUPFAM" id="SSF52490">
    <property type="entry name" value="Tubulin nucleotide-binding domain-like"/>
    <property type="match status" value="1"/>
</dbReference>
<dbReference type="GO" id="GO:0003924">
    <property type="term" value="F:GTPase activity"/>
    <property type="evidence" value="ECO:0007669"/>
    <property type="project" value="InterPro"/>
</dbReference>
<dbReference type="InterPro" id="IPR018316">
    <property type="entry name" value="Tubulin/FtsZ_2-layer-sand-dom"/>
</dbReference>
<evidence type="ECO:0000259" key="5">
    <source>
        <dbReference type="SMART" id="SM00864"/>
    </source>
</evidence>
<feature type="region of interest" description="Disordered" evidence="4">
    <location>
        <begin position="316"/>
        <end position="356"/>
    </location>
</feature>
<sequence>MDNEFNDVTNIKVIGVGGGGGNAVNSMANNDFGRVQLIAINTDKQTLAFSKAGQKIQIGEKITQGRGAGAKPEIGQKAAEESRDAIIEALNDTQMVFITAGMGGGTGTGAAPVIAEIAKEKGILTVGIVTKPFDFEGKVRMQQAEAGIAELAGHVDSLVVIPNERLKQVSEQKITLLNAFDIADDVLRQGVKSISDLIIKPALINLDFADVTAVMKDAGHAHMGVGTAKGKDKAEQAAQRAISSPLLESTIDGAKGVIISISASEDIGLDDIDTAAGIVRAAADEDANIIFGVDLDKEKEDEMTITVIATGFGTDENGMPKKPNKTDDFSFGGNDDGFEDVSSTTDNGKGFGSDDGYMDVLDIFNGKK</sequence>
<dbReference type="SMART" id="SM00864">
    <property type="entry name" value="Tubulin"/>
    <property type="match status" value="1"/>
</dbReference>
<name>K1U8M4_9ZZZZ</name>
<dbReference type="PANTHER" id="PTHR30314">
    <property type="entry name" value="CELL DIVISION PROTEIN FTSZ-RELATED"/>
    <property type="match status" value="1"/>
</dbReference>
<keyword evidence="7" id="KW-0131">Cell cycle</keyword>
<keyword evidence="3" id="KW-0342">GTP-binding</keyword>
<keyword evidence="2" id="KW-0547">Nucleotide-binding</keyword>
<feature type="domain" description="Tubulin/FtsZ GTPase" evidence="5">
    <location>
        <begin position="10"/>
        <end position="202"/>
    </location>
</feature>
<dbReference type="Gene3D" id="3.30.1330.20">
    <property type="entry name" value="Tubulin/FtsZ, C-terminal domain"/>
    <property type="match status" value="1"/>
</dbReference>